<protein>
    <submittedName>
        <fullName evidence="2">Uncharacterized protein</fullName>
    </submittedName>
</protein>
<gene>
    <name evidence="2" type="ORF">DAEQUDRAFT_770529</name>
</gene>
<feature type="compositionally biased region" description="Low complexity" evidence="1">
    <location>
        <begin position="111"/>
        <end position="122"/>
    </location>
</feature>
<feature type="compositionally biased region" description="Low complexity" evidence="1">
    <location>
        <begin position="217"/>
        <end position="227"/>
    </location>
</feature>
<feature type="compositionally biased region" description="Pro residues" evidence="1">
    <location>
        <begin position="123"/>
        <end position="133"/>
    </location>
</feature>
<evidence type="ECO:0000313" key="3">
    <source>
        <dbReference type="Proteomes" id="UP000076727"/>
    </source>
</evidence>
<dbReference type="AlphaFoldDB" id="A0A165KSS3"/>
<feature type="region of interest" description="Disordered" evidence="1">
    <location>
        <begin position="111"/>
        <end position="133"/>
    </location>
</feature>
<dbReference type="OrthoDB" id="2802364at2759"/>
<organism evidence="2 3">
    <name type="scientific">Daedalea quercina L-15889</name>
    <dbReference type="NCBI Taxonomy" id="1314783"/>
    <lineage>
        <taxon>Eukaryota</taxon>
        <taxon>Fungi</taxon>
        <taxon>Dikarya</taxon>
        <taxon>Basidiomycota</taxon>
        <taxon>Agaricomycotina</taxon>
        <taxon>Agaricomycetes</taxon>
        <taxon>Polyporales</taxon>
        <taxon>Fomitopsis</taxon>
    </lineage>
</organism>
<feature type="region of interest" description="Disordered" evidence="1">
    <location>
        <begin position="277"/>
        <end position="306"/>
    </location>
</feature>
<feature type="region of interest" description="Disordered" evidence="1">
    <location>
        <begin position="1"/>
        <end position="43"/>
    </location>
</feature>
<keyword evidence="3" id="KW-1185">Reference proteome</keyword>
<dbReference type="Proteomes" id="UP000076727">
    <property type="component" value="Unassembled WGS sequence"/>
</dbReference>
<feature type="region of interest" description="Disordered" evidence="1">
    <location>
        <begin position="210"/>
        <end position="236"/>
    </location>
</feature>
<reference evidence="2 3" key="1">
    <citation type="journal article" date="2016" name="Mol. Biol. Evol.">
        <title>Comparative Genomics of Early-Diverging Mushroom-Forming Fungi Provides Insights into the Origins of Lignocellulose Decay Capabilities.</title>
        <authorList>
            <person name="Nagy L.G."/>
            <person name="Riley R."/>
            <person name="Tritt A."/>
            <person name="Adam C."/>
            <person name="Daum C."/>
            <person name="Floudas D."/>
            <person name="Sun H."/>
            <person name="Yadav J.S."/>
            <person name="Pangilinan J."/>
            <person name="Larsson K.H."/>
            <person name="Matsuura K."/>
            <person name="Barry K."/>
            <person name="Labutti K."/>
            <person name="Kuo R."/>
            <person name="Ohm R.A."/>
            <person name="Bhattacharya S.S."/>
            <person name="Shirouzu T."/>
            <person name="Yoshinaga Y."/>
            <person name="Martin F.M."/>
            <person name="Grigoriev I.V."/>
            <person name="Hibbett D.S."/>
        </authorList>
    </citation>
    <scope>NUCLEOTIDE SEQUENCE [LARGE SCALE GENOMIC DNA]</scope>
    <source>
        <strain evidence="2 3">L-15889</strain>
    </source>
</reference>
<feature type="compositionally biased region" description="Low complexity" evidence="1">
    <location>
        <begin position="284"/>
        <end position="293"/>
    </location>
</feature>
<proteinExistence type="predicted"/>
<dbReference type="STRING" id="1314783.A0A165KSS3"/>
<feature type="compositionally biased region" description="Low complexity" evidence="1">
    <location>
        <begin position="8"/>
        <end position="18"/>
    </location>
</feature>
<accession>A0A165KSS3</accession>
<dbReference type="EMBL" id="KV429175">
    <property type="protein sequence ID" value="KZT63537.1"/>
    <property type="molecule type" value="Genomic_DNA"/>
</dbReference>
<name>A0A165KSS3_9APHY</name>
<evidence type="ECO:0000256" key="1">
    <source>
        <dbReference type="SAM" id="MobiDB-lite"/>
    </source>
</evidence>
<sequence>MYDPPSPRTRAARALRPPSWYTARAAHGRPADAPEPDSVGEPAPRTYLTRLARPFDDPYEELCRSFNVHKSAVTLLPDGSVPLTVCMPVRRDAHMPTHALVVLPSTAVPSVTVTPSSSSSSPSPSPSPSPAPAPVLPINAELFAQHFTYDLARLSADDASAQGSTLPVPFYAAPGVQCVELPALALSLPHPPSAALLLFFGLGLPSLPPPPPPSPLPSTSASDAPESSSRRRSGASGLDTHTGLFAAFVLPVHVVAEFPSAPAMASALLRGPARAYPTARRSDSGSSAGSGAESESDDGAEPRDARAGADAVLGECTAFVGGLWANVLALGPRDGRIVDMVRCAWNVCREARRLRGLEARGRASRRGS</sequence>
<evidence type="ECO:0000313" key="2">
    <source>
        <dbReference type="EMBL" id="KZT63537.1"/>
    </source>
</evidence>